<dbReference type="Pfam" id="PF01370">
    <property type="entry name" value="Epimerase"/>
    <property type="match status" value="1"/>
</dbReference>
<dbReference type="SUPFAM" id="SSF51735">
    <property type="entry name" value="NAD(P)-binding Rossmann-fold domains"/>
    <property type="match status" value="1"/>
</dbReference>
<gene>
    <name evidence="2" type="ORF">EVG22_04750</name>
</gene>
<evidence type="ECO:0000259" key="1">
    <source>
        <dbReference type="Pfam" id="PF01370"/>
    </source>
</evidence>
<dbReference type="AlphaFoldDB" id="A0A6H0TBQ0"/>
<dbReference type="InterPro" id="IPR036291">
    <property type="entry name" value="NAD(P)-bd_dom_sf"/>
</dbReference>
<evidence type="ECO:0000313" key="3">
    <source>
        <dbReference type="Proteomes" id="UP000501374"/>
    </source>
</evidence>
<reference evidence="3" key="1">
    <citation type="submission" date="2019-02" db="EMBL/GenBank/DDBJ databases">
        <title>Structural and Functional analysis of Lanthipeptide from Bacillus thuringiensis serovar andalousiensis B23193.</title>
        <authorList>
            <person name="Andreeva J.V."/>
            <person name="Grigoreva A."/>
        </authorList>
    </citation>
    <scope>NUCLEOTIDE SEQUENCE [LARGE SCALE GENOMIC DNA]</scope>
    <source>
        <strain evidence="3">B23193</strain>
    </source>
</reference>
<name>A0A6H0TBQ0_BACTU</name>
<accession>A0A6H0TBQ0</accession>
<sequence length="290" mass="33933">MFQGERVGGMERVLIIGGLTFVGYHLVNKMIAEEVEVYGLDFDEFENMKKINEEKLLLIGRNALFTYYSIRDEDGWRSVEGEKFDTVYFCLYEPNQQSGFRNERVILQYLKRIIRLCAEQKVKLNLISSIEVGNADESENKRLFLKVEEGLKKGEAPYSVFRVPTLYGPWQPSFMMYHQLILSELDEKECYYASEENGSDLLYVEDVCEYLWENGMNEEHLGIYNLLSGKKSLWKKGMNLLRAADKVNKKNEEERKDAVEVISIKRNTPLEYGLNKQLAHMKKYKELYEG</sequence>
<feature type="domain" description="NAD-dependent epimerase/dehydratase" evidence="1">
    <location>
        <begin position="13"/>
        <end position="213"/>
    </location>
</feature>
<dbReference type="EMBL" id="CP035727">
    <property type="protein sequence ID" value="QIW17815.1"/>
    <property type="molecule type" value="Genomic_DNA"/>
</dbReference>
<dbReference type="Proteomes" id="UP000501374">
    <property type="component" value="Chromosome"/>
</dbReference>
<protein>
    <submittedName>
        <fullName evidence="2">NAD(P)-dependent oxidoreductase</fullName>
    </submittedName>
</protein>
<evidence type="ECO:0000313" key="2">
    <source>
        <dbReference type="EMBL" id="QIW17815.1"/>
    </source>
</evidence>
<dbReference type="Gene3D" id="3.40.50.720">
    <property type="entry name" value="NAD(P)-binding Rossmann-like Domain"/>
    <property type="match status" value="1"/>
</dbReference>
<dbReference type="RefSeq" id="WP_172552891.1">
    <property type="nucleotide sequence ID" value="NZ_CP035727.2"/>
</dbReference>
<dbReference type="InterPro" id="IPR001509">
    <property type="entry name" value="Epimerase_deHydtase"/>
</dbReference>
<organism evidence="2 3">
    <name type="scientific">Bacillus thuringiensis serovar andalousiensis</name>
    <dbReference type="NCBI Taxonomy" id="257985"/>
    <lineage>
        <taxon>Bacteria</taxon>
        <taxon>Bacillati</taxon>
        <taxon>Bacillota</taxon>
        <taxon>Bacilli</taxon>
        <taxon>Bacillales</taxon>
        <taxon>Bacillaceae</taxon>
        <taxon>Bacillus</taxon>
        <taxon>Bacillus cereus group</taxon>
    </lineage>
</organism>
<proteinExistence type="predicted"/>